<protein>
    <recommendedName>
        <fullName evidence="4">ABC transporter permease</fullName>
    </recommendedName>
</protein>
<dbReference type="Proteomes" id="UP000681290">
    <property type="component" value="Unassembled WGS sequence"/>
</dbReference>
<comment type="caution">
    <text evidence="2">The sequence shown here is derived from an EMBL/GenBank/DDBJ whole genome shotgun (WGS) entry which is preliminary data.</text>
</comment>
<organism evidence="2 3">
    <name type="scientific">Paenibacillus woosongensis</name>
    <dbReference type="NCBI Taxonomy" id="307580"/>
    <lineage>
        <taxon>Bacteria</taxon>
        <taxon>Bacillati</taxon>
        <taxon>Bacillota</taxon>
        <taxon>Bacilli</taxon>
        <taxon>Bacillales</taxon>
        <taxon>Paenibacillaceae</taxon>
        <taxon>Paenibacillus</taxon>
    </lineage>
</organism>
<feature type="transmembrane region" description="Helical" evidence="1">
    <location>
        <begin position="52"/>
        <end position="72"/>
    </location>
</feature>
<keyword evidence="1" id="KW-1133">Transmembrane helix</keyword>
<dbReference type="EMBL" id="BOSM01000010">
    <property type="protein sequence ID" value="GIP60540.1"/>
    <property type="molecule type" value="Genomic_DNA"/>
</dbReference>
<proteinExistence type="predicted"/>
<reference evidence="2 3" key="1">
    <citation type="submission" date="2021-03" db="EMBL/GenBank/DDBJ databases">
        <title>Antimicrobial resistance genes in bacteria isolated from Japanese honey, and their potential for conferring macrolide and lincosamide resistance in the American foulbrood pathogen Paenibacillus larvae.</title>
        <authorList>
            <person name="Okamoto M."/>
            <person name="Kumagai M."/>
            <person name="Kanamori H."/>
            <person name="Takamatsu D."/>
        </authorList>
    </citation>
    <scope>NUCLEOTIDE SEQUENCE [LARGE SCALE GENOMIC DNA]</scope>
    <source>
        <strain evidence="2 3">J15TS10</strain>
    </source>
</reference>
<accession>A0ABQ4MX80</accession>
<evidence type="ECO:0008006" key="4">
    <source>
        <dbReference type="Google" id="ProtNLM"/>
    </source>
</evidence>
<sequence>MISHLSNAKKNIVFLASALALIAFVAFSLTNKDTQVNVVTILNQLGIVNPPAWLVWALVAAGATSVIVALLVSGGWIASIPAWAEAALLAADSYAL</sequence>
<keyword evidence="1" id="KW-0472">Membrane</keyword>
<evidence type="ECO:0000313" key="3">
    <source>
        <dbReference type="Proteomes" id="UP000681290"/>
    </source>
</evidence>
<keyword evidence="3" id="KW-1185">Reference proteome</keyword>
<evidence type="ECO:0000256" key="1">
    <source>
        <dbReference type="SAM" id="Phobius"/>
    </source>
</evidence>
<gene>
    <name evidence="2" type="ORF">J15TS10_43540</name>
</gene>
<evidence type="ECO:0000313" key="2">
    <source>
        <dbReference type="EMBL" id="GIP60540.1"/>
    </source>
</evidence>
<name>A0ABQ4MX80_9BACL</name>
<keyword evidence="1" id="KW-0812">Transmembrane</keyword>
<dbReference type="RefSeq" id="WP_213594190.1">
    <property type="nucleotide sequence ID" value="NZ_BOSM01000010.1"/>
</dbReference>